<name>A0ABM7X8Y7_9BACT</name>
<dbReference type="Proteomes" id="UP001162734">
    <property type="component" value="Chromosome"/>
</dbReference>
<dbReference type="EMBL" id="AP025592">
    <property type="protein sequence ID" value="BDG08324.1"/>
    <property type="molecule type" value="Genomic_DNA"/>
</dbReference>
<dbReference type="InterPro" id="IPR038765">
    <property type="entry name" value="Papain-like_cys_pep_sf"/>
</dbReference>
<dbReference type="Pfam" id="PF01841">
    <property type="entry name" value="Transglut_core"/>
    <property type="match status" value="1"/>
</dbReference>
<reference evidence="3" key="1">
    <citation type="journal article" date="2022" name="Int. J. Syst. Evol. Microbiol.">
        <title>Anaeromyxobacter oryzae sp. nov., Anaeromyxobacter diazotrophicus sp. nov. and Anaeromyxobacter paludicola sp. nov., isolated from paddy soils.</title>
        <authorList>
            <person name="Itoh H."/>
            <person name="Xu Z."/>
            <person name="Mise K."/>
            <person name="Masuda Y."/>
            <person name="Ushijima N."/>
            <person name="Hayakawa C."/>
            <person name="Shiratori Y."/>
            <person name="Senoo K."/>
        </authorList>
    </citation>
    <scope>NUCLEOTIDE SEQUENCE [LARGE SCALE GENOMIC DNA]</scope>
    <source>
        <strain evidence="3">Red630</strain>
    </source>
</reference>
<feature type="domain" description="Transglutaminase-like" evidence="1">
    <location>
        <begin position="31"/>
        <end position="136"/>
    </location>
</feature>
<gene>
    <name evidence="2" type="ORF">AMPC_14370</name>
</gene>
<dbReference type="PANTHER" id="PTHR33490">
    <property type="entry name" value="BLR5614 PROTEIN-RELATED"/>
    <property type="match status" value="1"/>
</dbReference>
<organism evidence="2 3">
    <name type="scientific">Anaeromyxobacter paludicola</name>
    <dbReference type="NCBI Taxonomy" id="2918171"/>
    <lineage>
        <taxon>Bacteria</taxon>
        <taxon>Pseudomonadati</taxon>
        <taxon>Myxococcota</taxon>
        <taxon>Myxococcia</taxon>
        <taxon>Myxococcales</taxon>
        <taxon>Cystobacterineae</taxon>
        <taxon>Anaeromyxobacteraceae</taxon>
        <taxon>Anaeromyxobacter</taxon>
    </lineage>
</organism>
<dbReference type="PANTHER" id="PTHR33490:SF3">
    <property type="entry name" value="CONSERVED INTEGRAL MEMBRANE PROTEIN"/>
    <property type="match status" value="1"/>
</dbReference>
<dbReference type="Gene3D" id="3.10.620.30">
    <property type="match status" value="1"/>
</dbReference>
<dbReference type="RefSeq" id="WP_248345506.1">
    <property type="nucleotide sequence ID" value="NZ_AP025592.1"/>
</dbReference>
<sequence>MSGAPPAGEGEGSAYLRATPVVDWHAPAVLALARELAAGAAGPVEVARRCFEHVRDRLRHSVDAGDEQVTCAASEVLAAGTGLCFAKSHLLVALLRASGLKAGFSYQRLANRNGTFSLHGLAAVDLPGVGWYRLDPRGNKLWLDARFDPPHERLAYAATGPGEWDSRSVWAEPLPEVIAALRAPGSVSDVVAHLPDHPVPPEPARS</sequence>
<proteinExistence type="predicted"/>
<evidence type="ECO:0000259" key="1">
    <source>
        <dbReference type="Pfam" id="PF01841"/>
    </source>
</evidence>
<protein>
    <submittedName>
        <fullName evidence="2">Cro/Cl family transcriptional regulator</fullName>
    </submittedName>
</protein>
<keyword evidence="3" id="KW-1185">Reference proteome</keyword>
<dbReference type="SUPFAM" id="SSF54001">
    <property type="entry name" value="Cysteine proteinases"/>
    <property type="match status" value="1"/>
</dbReference>
<evidence type="ECO:0000313" key="3">
    <source>
        <dbReference type="Proteomes" id="UP001162734"/>
    </source>
</evidence>
<dbReference type="InterPro" id="IPR002931">
    <property type="entry name" value="Transglutaminase-like"/>
</dbReference>
<accession>A0ABM7X8Y7</accession>
<evidence type="ECO:0000313" key="2">
    <source>
        <dbReference type="EMBL" id="BDG08324.1"/>
    </source>
</evidence>